<organism evidence="3 4">
    <name type="scientific">Anaeromyxobacter paludicola</name>
    <dbReference type="NCBI Taxonomy" id="2918171"/>
    <lineage>
        <taxon>Bacteria</taxon>
        <taxon>Pseudomonadati</taxon>
        <taxon>Myxococcota</taxon>
        <taxon>Myxococcia</taxon>
        <taxon>Myxococcales</taxon>
        <taxon>Cystobacterineae</taxon>
        <taxon>Anaeromyxobacteraceae</taxon>
        <taxon>Anaeromyxobacter</taxon>
    </lineage>
</organism>
<feature type="chain" id="PRO_5047198478" evidence="2">
    <location>
        <begin position="20"/>
        <end position="116"/>
    </location>
</feature>
<reference evidence="4" key="1">
    <citation type="journal article" date="2022" name="Int. J. Syst. Evol. Microbiol.">
        <title>Anaeromyxobacter oryzae sp. nov., Anaeromyxobacter diazotrophicus sp. nov. and Anaeromyxobacter paludicola sp. nov., isolated from paddy soils.</title>
        <authorList>
            <person name="Itoh H."/>
            <person name="Xu Z."/>
            <person name="Mise K."/>
            <person name="Masuda Y."/>
            <person name="Ushijima N."/>
            <person name="Hayakawa C."/>
            <person name="Shiratori Y."/>
            <person name="Senoo K."/>
        </authorList>
    </citation>
    <scope>NUCLEOTIDE SEQUENCE [LARGE SCALE GENOMIC DNA]</scope>
    <source>
        <strain evidence="4">Red630</strain>
    </source>
</reference>
<evidence type="ECO:0000256" key="2">
    <source>
        <dbReference type="SAM" id="SignalP"/>
    </source>
</evidence>
<protein>
    <submittedName>
        <fullName evidence="3">Uncharacterized protein</fullName>
    </submittedName>
</protein>
<feature type="region of interest" description="Disordered" evidence="1">
    <location>
        <begin position="39"/>
        <end position="116"/>
    </location>
</feature>
<evidence type="ECO:0000313" key="3">
    <source>
        <dbReference type="EMBL" id="BDG07883.1"/>
    </source>
</evidence>
<proteinExistence type="predicted"/>
<feature type="compositionally biased region" description="Basic and acidic residues" evidence="1">
    <location>
        <begin position="102"/>
        <end position="116"/>
    </location>
</feature>
<keyword evidence="2" id="KW-0732">Signal</keyword>
<accession>A0ABM7X7S1</accession>
<feature type="signal peptide" evidence="2">
    <location>
        <begin position="1"/>
        <end position="19"/>
    </location>
</feature>
<dbReference type="Proteomes" id="UP001162734">
    <property type="component" value="Chromosome"/>
</dbReference>
<feature type="compositionally biased region" description="Pro residues" evidence="1">
    <location>
        <begin position="78"/>
        <end position="87"/>
    </location>
</feature>
<dbReference type="RefSeq" id="WP_248344862.1">
    <property type="nucleotide sequence ID" value="NZ_AP025592.1"/>
</dbReference>
<evidence type="ECO:0000313" key="4">
    <source>
        <dbReference type="Proteomes" id="UP001162734"/>
    </source>
</evidence>
<sequence>MLSTLAAGTLAATAWSTLAAARAQAVQVAPAAVLALSPGGTGEPGACPSLPPGHPPIGSLLPPGHPPIGGAPEDEPTALPPGHPPIGPRGSTPHALPPAGGDRGRALFEEPALRDI</sequence>
<gene>
    <name evidence="3" type="ORF">AMPC_09960</name>
</gene>
<dbReference type="EMBL" id="AP025592">
    <property type="protein sequence ID" value="BDG07883.1"/>
    <property type="molecule type" value="Genomic_DNA"/>
</dbReference>
<name>A0ABM7X7S1_9BACT</name>
<evidence type="ECO:0000256" key="1">
    <source>
        <dbReference type="SAM" id="MobiDB-lite"/>
    </source>
</evidence>
<keyword evidence="4" id="KW-1185">Reference proteome</keyword>